<protein>
    <submittedName>
        <fullName evidence="1">Uncharacterized protein</fullName>
    </submittedName>
</protein>
<dbReference type="EMBL" id="CP045810">
    <property type="protein sequence ID" value="QHN40294.1"/>
    <property type="molecule type" value="Genomic_DNA"/>
</dbReference>
<gene>
    <name evidence="1" type="ORF">GII30_15065</name>
</gene>
<sequence>MTLDARQVVPLTSDDLDALRSAAETREITAGLFARALVRYAMARLDDPDLHAVIDAEKTEAKDRISDGARRAVSQRWAK</sequence>
<accession>A0A857KLP6</accession>
<reference evidence="1" key="1">
    <citation type="journal article" date="2021" name="Nat. Microbiol.">
        <title>Cocultivation of an ultrasmall environmental parasitic bacterium with lytic ability against bacteria associated with wastewater foams.</title>
        <authorList>
            <person name="Batinovic S."/>
            <person name="Rose J.J.A."/>
            <person name="Ratcliffe J."/>
            <person name="Seviour R.J."/>
            <person name="Petrovski S."/>
        </authorList>
    </citation>
    <scope>NUCLEOTIDE SEQUENCE</scope>
    <source>
        <strain evidence="1">CON44</strain>
    </source>
</reference>
<dbReference type="AlphaFoldDB" id="A0A857KLP6"/>
<proteinExistence type="predicted"/>
<evidence type="ECO:0000313" key="1">
    <source>
        <dbReference type="EMBL" id="QHN40294.1"/>
    </source>
</evidence>
<name>A0A857KLP6_9ACTN</name>
<dbReference type="RefSeq" id="WP_005182197.1">
    <property type="nucleotide sequence ID" value="NZ_CP045804.1"/>
</dbReference>
<organism evidence="1">
    <name type="scientific">Gordonia amarae</name>
    <dbReference type="NCBI Taxonomy" id="36821"/>
    <lineage>
        <taxon>Bacteria</taxon>
        <taxon>Bacillati</taxon>
        <taxon>Actinomycetota</taxon>
        <taxon>Actinomycetes</taxon>
        <taxon>Mycobacteriales</taxon>
        <taxon>Gordoniaceae</taxon>
        <taxon>Gordonia</taxon>
    </lineage>
</organism>